<feature type="compositionally biased region" description="Polar residues" evidence="1">
    <location>
        <begin position="274"/>
        <end position="283"/>
    </location>
</feature>
<evidence type="ECO:0000256" key="2">
    <source>
        <dbReference type="SAM" id="Phobius"/>
    </source>
</evidence>
<feature type="transmembrane region" description="Helical" evidence="2">
    <location>
        <begin position="151"/>
        <end position="172"/>
    </location>
</feature>
<protein>
    <recommendedName>
        <fullName evidence="6">Integral membrane protein</fullName>
    </recommendedName>
</protein>
<feature type="compositionally biased region" description="Low complexity" evidence="1">
    <location>
        <begin position="211"/>
        <end position="220"/>
    </location>
</feature>
<evidence type="ECO:0000313" key="4">
    <source>
        <dbReference type="Proteomes" id="UP000504637"/>
    </source>
</evidence>
<feature type="signal peptide" evidence="3">
    <location>
        <begin position="1"/>
        <end position="18"/>
    </location>
</feature>
<keyword evidence="3" id="KW-0732">Signal</keyword>
<proteinExistence type="predicted"/>
<dbReference type="AlphaFoldDB" id="A0A6J3M8X4"/>
<organism evidence="5">
    <name type="scientific">Dissoconium aciculare CBS 342.82</name>
    <dbReference type="NCBI Taxonomy" id="1314786"/>
    <lineage>
        <taxon>Eukaryota</taxon>
        <taxon>Fungi</taxon>
        <taxon>Dikarya</taxon>
        <taxon>Ascomycota</taxon>
        <taxon>Pezizomycotina</taxon>
        <taxon>Dothideomycetes</taxon>
        <taxon>Dothideomycetidae</taxon>
        <taxon>Mycosphaerellales</taxon>
        <taxon>Dissoconiaceae</taxon>
        <taxon>Dissoconium</taxon>
    </lineage>
</organism>
<gene>
    <name evidence="5" type="ORF">K489DRAFT_369320</name>
</gene>
<feature type="chain" id="PRO_5026693505" description="Integral membrane protein" evidence="3">
    <location>
        <begin position="19"/>
        <end position="299"/>
    </location>
</feature>
<keyword evidence="4" id="KW-1185">Reference proteome</keyword>
<evidence type="ECO:0000256" key="1">
    <source>
        <dbReference type="SAM" id="MobiDB-lite"/>
    </source>
</evidence>
<dbReference type="GeneID" id="54360822"/>
<keyword evidence="2" id="KW-1133">Transmembrane helix</keyword>
<evidence type="ECO:0008006" key="6">
    <source>
        <dbReference type="Google" id="ProtNLM"/>
    </source>
</evidence>
<feature type="region of interest" description="Disordered" evidence="1">
    <location>
        <begin position="192"/>
        <end position="226"/>
    </location>
</feature>
<feature type="region of interest" description="Disordered" evidence="1">
    <location>
        <begin position="105"/>
        <end position="129"/>
    </location>
</feature>
<reference evidence="5" key="2">
    <citation type="submission" date="2020-04" db="EMBL/GenBank/DDBJ databases">
        <authorList>
            <consortium name="NCBI Genome Project"/>
        </authorList>
    </citation>
    <scope>NUCLEOTIDE SEQUENCE</scope>
    <source>
        <strain evidence="5">CBS 342.82</strain>
    </source>
</reference>
<keyword evidence="2" id="KW-0472">Membrane</keyword>
<reference evidence="5" key="3">
    <citation type="submission" date="2025-08" db="UniProtKB">
        <authorList>
            <consortium name="RefSeq"/>
        </authorList>
    </citation>
    <scope>IDENTIFICATION</scope>
    <source>
        <strain evidence="5">CBS 342.82</strain>
    </source>
</reference>
<keyword evidence="2" id="KW-0812">Transmembrane</keyword>
<feature type="region of interest" description="Disordered" evidence="1">
    <location>
        <begin position="247"/>
        <end position="299"/>
    </location>
</feature>
<name>A0A6J3M8X4_9PEZI</name>
<evidence type="ECO:0000313" key="5">
    <source>
        <dbReference type="RefSeq" id="XP_033461486.1"/>
    </source>
</evidence>
<dbReference type="RefSeq" id="XP_033461486.1">
    <property type="nucleotide sequence ID" value="XM_033603022.1"/>
</dbReference>
<evidence type="ECO:0000256" key="3">
    <source>
        <dbReference type="SAM" id="SignalP"/>
    </source>
</evidence>
<feature type="compositionally biased region" description="Gly residues" evidence="1">
    <location>
        <begin position="119"/>
        <end position="129"/>
    </location>
</feature>
<dbReference type="OrthoDB" id="5426355at2759"/>
<feature type="compositionally biased region" description="Polar residues" evidence="1">
    <location>
        <begin position="254"/>
        <end position="266"/>
    </location>
</feature>
<dbReference type="Proteomes" id="UP000504637">
    <property type="component" value="Unplaced"/>
</dbReference>
<reference evidence="5" key="1">
    <citation type="submission" date="2020-01" db="EMBL/GenBank/DDBJ databases">
        <authorList>
            <consortium name="DOE Joint Genome Institute"/>
            <person name="Haridas S."/>
            <person name="Albert R."/>
            <person name="Binder M."/>
            <person name="Bloem J."/>
            <person name="Labutti K."/>
            <person name="Salamov A."/>
            <person name="Andreopoulos B."/>
            <person name="Baker S.E."/>
            <person name="Barry K."/>
            <person name="Bills G."/>
            <person name="Bluhm B.H."/>
            <person name="Cannon C."/>
            <person name="Castanera R."/>
            <person name="Culley D.E."/>
            <person name="Daum C."/>
            <person name="Ezra D."/>
            <person name="Gonzalez J.B."/>
            <person name="Henrissat B."/>
            <person name="Kuo A."/>
            <person name="Liang C."/>
            <person name="Lipzen A."/>
            <person name="Lutzoni F."/>
            <person name="Magnuson J."/>
            <person name="Mondo S."/>
            <person name="Nolan M."/>
            <person name="Ohm R."/>
            <person name="Pangilinan J."/>
            <person name="Park H.-J."/>
            <person name="Ramirez L."/>
            <person name="Alfaro M."/>
            <person name="Sun H."/>
            <person name="Tritt A."/>
            <person name="Yoshinaga Y."/>
            <person name="Zwiers L.-H."/>
            <person name="Turgeon B.G."/>
            <person name="Goodwin S.B."/>
            <person name="Spatafora J.W."/>
            <person name="Crous P.W."/>
            <person name="Grigoriev I.V."/>
        </authorList>
    </citation>
    <scope>NUCLEOTIDE SEQUENCE</scope>
    <source>
        <strain evidence="5">CBS 342.82</strain>
    </source>
</reference>
<accession>A0A6J3M8X4</accession>
<sequence length="299" mass="31466">MIGHSWLALALFFASAAAQGVLTNGNSQFPACAQSCQLVNQAAQACGGTANSDQGTWGCFCQSAYLKPLYTSPAGICDATCPNAADSQQLMTWYKSNCGTDNGAKEHATASTTNTGSTGSTGGGTSGGTSTGISVLDVTDGGTWWQNHYQWVIMLIVLAICLPLLALLATCLKRRYERKQDRMYGGFNAGITERSAPMSQNSPQLGVNPHGGAAAEAGAGNRPASPVRTREAFMPYGYGYARSESRASAPSIAAQRQDTRAATSSPLAREVESTAETSENNAETSKKRIRVREREDATP</sequence>